<proteinExistence type="predicted"/>
<dbReference type="SUPFAM" id="SSF55909">
    <property type="entry name" value="Pentein"/>
    <property type="match status" value="1"/>
</dbReference>
<keyword evidence="1" id="KW-0378">Hydrolase</keyword>
<dbReference type="Pfam" id="PF19420">
    <property type="entry name" value="DDAH_eukar"/>
    <property type="match status" value="1"/>
</dbReference>
<protein>
    <submittedName>
        <fullName evidence="1">N(G),N(G)-dimethylarginine dimethylaminohydrolase</fullName>
        <ecNumber evidence="1">3.5.3.18</ecNumber>
    </submittedName>
</protein>
<accession>A0A644XY50</accession>
<dbReference type="Gene3D" id="3.75.10.10">
    <property type="entry name" value="L-arginine/glycine Amidinotransferase, Chain A"/>
    <property type="match status" value="1"/>
</dbReference>
<dbReference type="AlphaFoldDB" id="A0A644XY50"/>
<dbReference type="PANTHER" id="PTHR47271">
    <property type="entry name" value="ARGININE DEIMINASE"/>
    <property type="match status" value="1"/>
</dbReference>
<sequence length="270" mass="31511">MKIYNVSQYGTLKSCIICYPVNFKINNKSSEYYNKINYDLLYSQYNKFINALSKNNISLYFIDINKNATQQVFTQDIGFVINDVLFISNMKENHRKIETDSFKYFVKENNIKHYEMSNIMEGGDIIKYDNVIFVGISDRTTIEAANELQEVLINMNFKYKVIPIYFDTSKIHLDCVFNILDKGSAVISPYIYDKKVIEKYIKNLYEISKKDADELGANYIYLGDKKILSSNRNVTEYLKKEGYEVEFIDYGEIIKAKGSLGCSCMFTLRE</sequence>
<reference evidence="1" key="1">
    <citation type="submission" date="2019-08" db="EMBL/GenBank/DDBJ databases">
        <authorList>
            <person name="Kucharzyk K."/>
            <person name="Murdoch R.W."/>
            <person name="Higgins S."/>
            <person name="Loffler F."/>
        </authorList>
    </citation>
    <scope>NUCLEOTIDE SEQUENCE</scope>
</reference>
<gene>
    <name evidence="1" type="ORF">SDC9_67629</name>
</gene>
<dbReference type="GO" id="GO:0016403">
    <property type="term" value="F:dimethylargininase activity"/>
    <property type="evidence" value="ECO:0007669"/>
    <property type="project" value="UniProtKB-EC"/>
</dbReference>
<dbReference type="GO" id="GO:0019546">
    <property type="term" value="P:L-arginine deiminase pathway"/>
    <property type="evidence" value="ECO:0007669"/>
    <property type="project" value="TreeGrafter"/>
</dbReference>
<comment type="caution">
    <text evidence="1">The sequence shown here is derived from an EMBL/GenBank/DDBJ whole genome shotgun (WGS) entry which is preliminary data.</text>
</comment>
<evidence type="ECO:0000313" key="1">
    <source>
        <dbReference type="EMBL" id="MPM21186.1"/>
    </source>
</evidence>
<organism evidence="1">
    <name type="scientific">bioreactor metagenome</name>
    <dbReference type="NCBI Taxonomy" id="1076179"/>
    <lineage>
        <taxon>unclassified sequences</taxon>
        <taxon>metagenomes</taxon>
        <taxon>ecological metagenomes</taxon>
    </lineage>
</organism>
<dbReference type="GO" id="GO:0016990">
    <property type="term" value="F:arginine deiminase activity"/>
    <property type="evidence" value="ECO:0007669"/>
    <property type="project" value="TreeGrafter"/>
</dbReference>
<name>A0A644XY50_9ZZZZ</name>
<dbReference type="PANTHER" id="PTHR47271:SF2">
    <property type="entry name" value="ARGININE DEIMINASE"/>
    <property type="match status" value="1"/>
</dbReference>
<dbReference type="EMBL" id="VSSQ01003539">
    <property type="protein sequence ID" value="MPM21186.1"/>
    <property type="molecule type" value="Genomic_DNA"/>
</dbReference>
<dbReference type="EC" id="3.5.3.18" evidence="1"/>